<proteinExistence type="predicted"/>
<dbReference type="AlphaFoldDB" id="A0A1J1J7C9"/>
<protein>
    <submittedName>
        <fullName evidence="1">CLUMA_CG021626, isoform A</fullName>
    </submittedName>
</protein>
<keyword evidence="2" id="KW-1185">Reference proteome</keyword>
<name>A0A1J1J7C9_9DIPT</name>
<reference evidence="1 2" key="1">
    <citation type="submission" date="2015-04" db="EMBL/GenBank/DDBJ databases">
        <authorList>
            <person name="Syromyatnikov M.Y."/>
            <person name="Popov V.N."/>
        </authorList>
    </citation>
    <scope>NUCLEOTIDE SEQUENCE [LARGE SCALE GENOMIC DNA]</scope>
</reference>
<sequence length="76" mass="8885">MCAYKAMFRVPIQNFKLSATYLVHDKIQTRHPWLSLLTNESEMQKTKMKESSHLFVALSLRFGDVMTDFVMPETSE</sequence>
<evidence type="ECO:0000313" key="2">
    <source>
        <dbReference type="Proteomes" id="UP000183832"/>
    </source>
</evidence>
<evidence type="ECO:0000313" key="1">
    <source>
        <dbReference type="EMBL" id="CRL08333.1"/>
    </source>
</evidence>
<dbReference type="Proteomes" id="UP000183832">
    <property type="component" value="Unassembled WGS sequence"/>
</dbReference>
<accession>A0A1J1J7C9</accession>
<dbReference type="EMBL" id="CVRI01000075">
    <property type="protein sequence ID" value="CRL08333.1"/>
    <property type="molecule type" value="Genomic_DNA"/>
</dbReference>
<organism evidence="1 2">
    <name type="scientific">Clunio marinus</name>
    <dbReference type="NCBI Taxonomy" id="568069"/>
    <lineage>
        <taxon>Eukaryota</taxon>
        <taxon>Metazoa</taxon>
        <taxon>Ecdysozoa</taxon>
        <taxon>Arthropoda</taxon>
        <taxon>Hexapoda</taxon>
        <taxon>Insecta</taxon>
        <taxon>Pterygota</taxon>
        <taxon>Neoptera</taxon>
        <taxon>Endopterygota</taxon>
        <taxon>Diptera</taxon>
        <taxon>Nematocera</taxon>
        <taxon>Chironomoidea</taxon>
        <taxon>Chironomidae</taxon>
        <taxon>Clunio</taxon>
    </lineage>
</organism>
<gene>
    <name evidence="1" type="ORF">CLUMA_CG021626</name>
</gene>